<organism evidence="3 4">
    <name type="scientific">Streptodolium elevatio</name>
    <dbReference type="NCBI Taxonomy" id="3157996"/>
    <lineage>
        <taxon>Bacteria</taxon>
        <taxon>Bacillati</taxon>
        <taxon>Actinomycetota</taxon>
        <taxon>Actinomycetes</taxon>
        <taxon>Kitasatosporales</taxon>
        <taxon>Streptomycetaceae</taxon>
        <taxon>Streptodolium</taxon>
    </lineage>
</organism>
<comment type="caution">
    <text evidence="3">The sequence shown here is derived from an EMBL/GenBank/DDBJ whole genome shotgun (WGS) entry which is preliminary data.</text>
</comment>
<evidence type="ECO:0000313" key="3">
    <source>
        <dbReference type="EMBL" id="MEU8139216.1"/>
    </source>
</evidence>
<feature type="region of interest" description="Disordered" evidence="2">
    <location>
        <begin position="328"/>
        <end position="353"/>
    </location>
</feature>
<protein>
    <submittedName>
        <fullName evidence="3">CoA transferase</fullName>
        <ecNumber evidence="3">2.8.3.-</ecNumber>
    </submittedName>
</protein>
<keyword evidence="4" id="KW-1185">Reference proteome</keyword>
<dbReference type="PANTHER" id="PTHR48207:SF3">
    <property type="entry name" value="SUCCINATE--HYDROXYMETHYLGLUTARATE COA-TRANSFERASE"/>
    <property type="match status" value="1"/>
</dbReference>
<evidence type="ECO:0000256" key="2">
    <source>
        <dbReference type="SAM" id="MobiDB-lite"/>
    </source>
</evidence>
<dbReference type="InterPro" id="IPR044855">
    <property type="entry name" value="CoA-Trfase_III_dom3_sf"/>
</dbReference>
<accession>A0ABV3DTY1</accession>
<gene>
    <name evidence="3" type="ORF">AB0C36_37680</name>
</gene>
<dbReference type="PANTHER" id="PTHR48207">
    <property type="entry name" value="SUCCINATE--HYDROXYMETHYLGLUTARATE COA-TRANSFERASE"/>
    <property type="match status" value="1"/>
</dbReference>
<dbReference type="EC" id="2.8.3.-" evidence="3"/>
<evidence type="ECO:0000256" key="1">
    <source>
        <dbReference type="ARBA" id="ARBA00022679"/>
    </source>
</evidence>
<dbReference type="EMBL" id="JBEZFP010000161">
    <property type="protein sequence ID" value="MEU8139216.1"/>
    <property type="molecule type" value="Genomic_DNA"/>
</dbReference>
<dbReference type="InterPro" id="IPR003673">
    <property type="entry name" value="CoA-Trfase_fam_III"/>
</dbReference>
<evidence type="ECO:0000313" key="4">
    <source>
        <dbReference type="Proteomes" id="UP001551482"/>
    </source>
</evidence>
<dbReference type="RefSeq" id="WP_358363157.1">
    <property type="nucleotide sequence ID" value="NZ_JBEZFP010000161.1"/>
</dbReference>
<dbReference type="SUPFAM" id="SSF89796">
    <property type="entry name" value="CoA-transferase family III (CaiB/BaiF)"/>
    <property type="match status" value="2"/>
</dbReference>
<dbReference type="InterPro" id="IPR023606">
    <property type="entry name" value="CoA-Trfase_III_dom_1_sf"/>
</dbReference>
<dbReference type="InterPro" id="IPR050483">
    <property type="entry name" value="CoA-transferase_III_domain"/>
</dbReference>
<dbReference type="Proteomes" id="UP001551482">
    <property type="component" value="Unassembled WGS sequence"/>
</dbReference>
<proteinExistence type="predicted"/>
<sequence length="731" mass="78218">MSHSNGSAAAAEEVPVRPASSAALRGVRVVEAGRGIAVSYAAKLLRDQGASVVKVDDDDPLRRWSAASPDEPLTGDGPLWSFLQLGKTIVTQTPAEADIVLTSAGWDGRAPVVVHVTPFGLDGPLAGRVANEFTLQAWCGLMSACGTKDSPPLPMGAGPGEWATGATAALAALAGRRAGGATVDVAALEVMAVCLNNYPTLYREFTGNVAALSRSGDWPSVVRCKDGWVGLCIFTAQQWADFAVMIDRPDLAEDERCTSMGARSRNRAFVEANVGPRLAGHTAAEIVELGGLFRVPVALIGNGEPLFDMEHPRERGVFLGNPAGFRQPRSPVLHHGRPGHDDHAGPAAATQRTTRPLEGVRVVDLTAFWAGPYATHLLAALGAEVVKVESPTRPDGMRFATVKSPAEPDWMEFGPTFHGTNPGKRSVTVDLATEDGRARFLRLVATADVVVENFTPRVMDGLGLGYDELRRVKPDLVMLRQPGFGLDGPWANHAAFAQTMEQTTGIAWLTGLPDGEPLVRSTIDPITGLHGAFAVLTALERRAATGQGELVEVPMLEVALNIAAEPIVTWSATGYRMDRQGARGPGAVPQGVYRCAGEEQWAALAVETDEQWQALARLTGWGADLATRAERRARHDEIDERLAAWFADRDRDATAELILNAGVPAAPVWDQMLQDELPQLVARHFYQPLEHPIAGTVRHPGIGMHSQQLDLTLRGPAPTLGQHTEEVLRDA</sequence>
<keyword evidence="1 3" id="KW-0808">Transferase</keyword>
<name>A0ABV3DTY1_9ACTN</name>
<dbReference type="Gene3D" id="3.40.50.10540">
    <property type="entry name" value="Crotonobetainyl-coa:carnitine coa-transferase, domain 1"/>
    <property type="match status" value="3"/>
</dbReference>
<reference evidence="3 4" key="1">
    <citation type="submission" date="2024-06" db="EMBL/GenBank/DDBJ databases">
        <title>The Natural Products Discovery Center: Release of the First 8490 Sequenced Strains for Exploring Actinobacteria Biosynthetic Diversity.</title>
        <authorList>
            <person name="Kalkreuter E."/>
            <person name="Kautsar S.A."/>
            <person name="Yang D."/>
            <person name="Bader C.D."/>
            <person name="Teijaro C.N."/>
            <person name="Fluegel L."/>
            <person name="Davis C.M."/>
            <person name="Simpson J.R."/>
            <person name="Lauterbach L."/>
            <person name="Steele A.D."/>
            <person name="Gui C."/>
            <person name="Meng S."/>
            <person name="Li G."/>
            <person name="Viehrig K."/>
            <person name="Ye F."/>
            <person name="Su P."/>
            <person name="Kiefer A.F."/>
            <person name="Nichols A."/>
            <person name="Cepeda A.J."/>
            <person name="Yan W."/>
            <person name="Fan B."/>
            <person name="Jiang Y."/>
            <person name="Adhikari A."/>
            <person name="Zheng C.-J."/>
            <person name="Schuster L."/>
            <person name="Cowan T.M."/>
            <person name="Smanski M.J."/>
            <person name="Chevrette M.G."/>
            <person name="De Carvalho L.P.S."/>
            <person name="Shen B."/>
        </authorList>
    </citation>
    <scope>NUCLEOTIDE SEQUENCE [LARGE SCALE GENOMIC DNA]</scope>
    <source>
        <strain evidence="3 4">NPDC048946</strain>
    </source>
</reference>
<dbReference type="Gene3D" id="3.30.1540.10">
    <property type="entry name" value="formyl-coa transferase, domain 3"/>
    <property type="match status" value="2"/>
</dbReference>
<dbReference type="Pfam" id="PF02515">
    <property type="entry name" value="CoA_transf_3"/>
    <property type="match status" value="3"/>
</dbReference>
<dbReference type="GO" id="GO:0016740">
    <property type="term" value="F:transferase activity"/>
    <property type="evidence" value="ECO:0007669"/>
    <property type="project" value="UniProtKB-KW"/>
</dbReference>